<name>A0A8S5SR20_9CAUD</name>
<evidence type="ECO:0000313" key="1">
    <source>
        <dbReference type="EMBL" id="DAF53376.1"/>
    </source>
</evidence>
<protein>
    <recommendedName>
        <fullName evidence="2">Phage protein</fullName>
    </recommendedName>
</protein>
<organism evidence="1">
    <name type="scientific">Siphoviridae sp. ctkyE7</name>
    <dbReference type="NCBI Taxonomy" id="2827926"/>
    <lineage>
        <taxon>Viruses</taxon>
        <taxon>Duplodnaviria</taxon>
        <taxon>Heunggongvirae</taxon>
        <taxon>Uroviricota</taxon>
        <taxon>Caudoviricetes</taxon>
    </lineage>
</organism>
<dbReference type="EMBL" id="BK032652">
    <property type="protein sequence ID" value="DAF53376.1"/>
    <property type="molecule type" value="Genomic_DNA"/>
</dbReference>
<evidence type="ECO:0008006" key="2">
    <source>
        <dbReference type="Google" id="ProtNLM"/>
    </source>
</evidence>
<sequence length="86" mass="10117">MYELKIQADNELKQYDIAVKGFDDKFFSLAVAVAINELYRDQCPPELIGMMSSRDPEVRKRVIDTMEKCILVRMEKGDQEWEKENI</sequence>
<accession>A0A8S5SR20</accession>
<reference evidence="1" key="1">
    <citation type="journal article" date="2021" name="Proc. Natl. Acad. Sci. U.S.A.">
        <title>A Catalog of Tens of Thousands of Viruses from Human Metagenomes Reveals Hidden Associations with Chronic Diseases.</title>
        <authorList>
            <person name="Tisza M.J."/>
            <person name="Buck C.B."/>
        </authorList>
    </citation>
    <scope>NUCLEOTIDE SEQUENCE</scope>
    <source>
        <strain evidence="1">CtkyE7</strain>
    </source>
</reference>
<proteinExistence type="predicted"/>